<evidence type="ECO:0000259" key="1">
    <source>
        <dbReference type="PROSITE" id="PS51094"/>
    </source>
</evidence>
<dbReference type="InterPro" id="IPR051541">
    <property type="entry name" value="PTS_SugarTrans_NitroReg"/>
</dbReference>
<evidence type="ECO:0000313" key="2">
    <source>
        <dbReference type="EMBL" id="MDO1557870.1"/>
    </source>
</evidence>
<dbReference type="PANTHER" id="PTHR47738">
    <property type="entry name" value="PTS SYSTEM FRUCTOSE-LIKE EIIA COMPONENT-RELATED"/>
    <property type="match status" value="1"/>
</dbReference>
<dbReference type="RefSeq" id="WP_302108302.1">
    <property type="nucleotide sequence ID" value="NZ_JAUKTR010000001.1"/>
</dbReference>
<dbReference type="InterPro" id="IPR016152">
    <property type="entry name" value="PTrfase/Anion_transptr"/>
</dbReference>
<comment type="caution">
    <text evidence="2">The sequence shown here is derived from an EMBL/GenBank/DDBJ whole genome shotgun (WGS) entry which is preliminary data.</text>
</comment>
<dbReference type="InterPro" id="IPR002178">
    <property type="entry name" value="PTS_EIIA_type-2_dom"/>
</dbReference>
<proteinExistence type="predicted"/>
<dbReference type="PANTHER" id="PTHR47738:SF1">
    <property type="entry name" value="NITROGEN REGULATORY PROTEIN"/>
    <property type="match status" value="1"/>
</dbReference>
<sequence>MKIADLLARDRVSAVSGPSAKRQVLAHAAELAARACGLEASALAAGLNERELLGSTGLGSGVAVPHARSVGVERPFGVFLRLDTPVAFQALDDQPVDLVFALFAPERAGVEHLQALASVSRFLRSEAVRDALRDAADEDVLYALLTQDREAVAA</sequence>
<keyword evidence="2" id="KW-0813">Transport</keyword>
<name>A0ABT8SIM2_9CAUL</name>
<dbReference type="Gene3D" id="3.40.930.10">
    <property type="entry name" value="Mannitol-specific EII, Chain A"/>
    <property type="match status" value="1"/>
</dbReference>
<dbReference type="CDD" id="cd00211">
    <property type="entry name" value="PTS_IIA_fru"/>
    <property type="match status" value="1"/>
</dbReference>
<evidence type="ECO:0000313" key="3">
    <source>
        <dbReference type="Proteomes" id="UP001169063"/>
    </source>
</evidence>
<organism evidence="2 3">
    <name type="scientific">Peiella sedimenti</name>
    <dbReference type="NCBI Taxonomy" id="3061083"/>
    <lineage>
        <taxon>Bacteria</taxon>
        <taxon>Pseudomonadati</taxon>
        <taxon>Pseudomonadota</taxon>
        <taxon>Alphaproteobacteria</taxon>
        <taxon>Caulobacterales</taxon>
        <taxon>Caulobacteraceae</taxon>
        <taxon>Peiella</taxon>
    </lineage>
</organism>
<dbReference type="Proteomes" id="UP001169063">
    <property type="component" value="Unassembled WGS sequence"/>
</dbReference>
<protein>
    <submittedName>
        <fullName evidence="2">PTS sugar transporter subunit IIA</fullName>
    </submittedName>
</protein>
<dbReference type="SUPFAM" id="SSF55804">
    <property type="entry name" value="Phoshotransferase/anion transport protein"/>
    <property type="match status" value="1"/>
</dbReference>
<dbReference type="EMBL" id="JAUKTR010000001">
    <property type="protein sequence ID" value="MDO1557870.1"/>
    <property type="molecule type" value="Genomic_DNA"/>
</dbReference>
<dbReference type="Pfam" id="PF00359">
    <property type="entry name" value="PTS_EIIA_2"/>
    <property type="match status" value="1"/>
</dbReference>
<gene>
    <name evidence="2" type="ORF">Q0812_00325</name>
</gene>
<reference evidence="2" key="1">
    <citation type="submission" date="2023-07" db="EMBL/GenBank/DDBJ databases">
        <title>Brevundimonas soil sp. nov., isolated from the soil of chemical plant.</title>
        <authorList>
            <person name="Wu N."/>
        </authorList>
    </citation>
    <scope>NUCLEOTIDE SEQUENCE</scope>
    <source>
        <strain evidence="2">XZ-24</strain>
    </source>
</reference>
<feature type="domain" description="PTS EIIA type-2" evidence="1">
    <location>
        <begin position="5"/>
        <end position="148"/>
    </location>
</feature>
<accession>A0ABT8SIM2</accession>
<keyword evidence="2" id="KW-0762">Sugar transport</keyword>
<keyword evidence="3" id="KW-1185">Reference proteome</keyword>
<dbReference type="PROSITE" id="PS00372">
    <property type="entry name" value="PTS_EIIA_TYPE_2_HIS"/>
    <property type="match status" value="1"/>
</dbReference>
<dbReference type="PROSITE" id="PS51094">
    <property type="entry name" value="PTS_EIIA_TYPE_2"/>
    <property type="match status" value="1"/>
</dbReference>